<evidence type="ECO:0000313" key="1">
    <source>
        <dbReference type="EMBL" id="OAF68188.1"/>
    </source>
</evidence>
<organism evidence="1 2">
    <name type="scientific">Intoshia linei</name>
    <dbReference type="NCBI Taxonomy" id="1819745"/>
    <lineage>
        <taxon>Eukaryota</taxon>
        <taxon>Metazoa</taxon>
        <taxon>Spiralia</taxon>
        <taxon>Lophotrochozoa</taxon>
        <taxon>Mesozoa</taxon>
        <taxon>Orthonectida</taxon>
        <taxon>Rhopaluridae</taxon>
        <taxon>Intoshia</taxon>
    </lineage>
</organism>
<comment type="caution">
    <text evidence="1">The sequence shown here is derived from an EMBL/GenBank/DDBJ whole genome shotgun (WGS) entry which is preliminary data.</text>
</comment>
<proteinExistence type="predicted"/>
<reference evidence="1 2" key="1">
    <citation type="submission" date="2016-04" db="EMBL/GenBank/DDBJ databases">
        <title>The genome of Intoshia linei affirms orthonectids as highly simplified spiralians.</title>
        <authorList>
            <person name="Mikhailov K.V."/>
            <person name="Slusarev G.S."/>
            <person name="Nikitin M.A."/>
            <person name="Logacheva M.D."/>
            <person name="Penin A."/>
            <person name="Aleoshin V."/>
            <person name="Panchin Y.V."/>
        </authorList>
    </citation>
    <scope>NUCLEOTIDE SEQUENCE [LARGE SCALE GENOMIC DNA]</scope>
    <source>
        <strain evidence="1">Intl2013</strain>
        <tissue evidence="1">Whole animal</tissue>
    </source>
</reference>
<evidence type="ECO:0000313" key="2">
    <source>
        <dbReference type="Proteomes" id="UP000078046"/>
    </source>
</evidence>
<accession>A0A177B1P0</accession>
<name>A0A177B1P0_9BILA</name>
<sequence>MIFCTSCLKFNEHEI</sequence>
<gene>
    <name evidence="1" type="ORF">A3Q56_04060</name>
</gene>
<dbReference type="Proteomes" id="UP000078046">
    <property type="component" value="Unassembled WGS sequence"/>
</dbReference>
<protein>
    <submittedName>
        <fullName evidence="1">Uncharacterized protein</fullName>
    </submittedName>
</protein>
<keyword evidence="2" id="KW-1185">Reference proteome</keyword>
<dbReference type="EMBL" id="LWCA01000497">
    <property type="protein sequence ID" value="OAF68188.1"/>
    <property type="molecule type" value="Genomic_DNA"/>
</dbReference>